<protein>
    <submittedName>
        <fullName evidence="2">HD domain-containing protein</fullName>
    </submittedName>
</protein>
<sequence length="217" mass="24785">MNKIDILSAAEQYVRELLSGEGSGHDWWHILRVWNNAKLIARHESVDAFTVELAALLHDIGDHKFHDGDEEIGPRMAQEWMQRHAVPEEIILHVCSIIKDLSYKGAGTSSAMATLEGQVVQDADRLDAIGAIGIARTFAYGGHKNREIYNPDIAPVMHNSFDAYKSNTAPTLNHFYEKLLLLKDRMHTQTAKELAAQRHQYMEQFLEQFYDEWNGKR</sequence>
<dbReference type="PANTHER" id="PTHR33594">
    <property type="entry name" value="SUPERFAMILY HYDROLASE, PUTATIVE (AFU_ORTHOLOGUE AFUA_1G03035)-RELATED"/>
    <property type="match status" value="1"/>
</dbReference>
<feature type="domain" description="HD" evidence="1">
    <location>
        <begin position="26"/>
        <end position="129"/>
    </location>
</feature>
<keyword evidence="3" id="KW-1185">Reference proteome</keyword>
<dbReference type="SUPFAM" id="SSF109604">
    <property type="entry name" value="HD-domain/PDEase-like"/>
    <property type="match status" value="1"/>
</dbReference>
<dbReference type="Proteomes" id="UP001597094">
    <property type="component" value="Unassembled WGS sequence"/>
</dbReference>
<dbReference type="InterPro" id="IPR006674">
    <property type="entry name" value="HD_domain"/>
</dbReference>
<organism evidence="2 3">
    <name type="scientific">Pontibacter rugosus</name>
    <dbReference type="NCBI Taxonomy" id="1745966"/>
    <lineage>
        <taxon>Bacteria</taxon>
        <taxon>Pseudomonadati</taxon>
        <taxon>Bacteroidota</taxon>
        <taxon>Cytophagia</taxon>
        <taxon>Cytophagales</taxon>
        <taxon>Hymenobacteraceae</taxon>
        <taxon>Pontibacter</taxon>
    </lineage>
</organism>
<name>A0ABW3SVH9_9BACT</name>
<dbReference type="SMART" id="SM00471">
    <property type="entry name" value="HDc"/>
    <property type="match status" value="1"/>
</dbReference>
<evidence type="ECO:0000313" key="3">
    <source>
        <dbReference type="Proteomes" id="UP001597094"/>
    </source>
</evidence>
<dbReference type="Gene3D" id="1.20.58.1910">
    <property type="match status" value="1"/>
</dbReference>
<comment type="caution">
    <text evidence="2">The sequence shown here is derived from an EMBL/GenBank/DDBJ whole genome shotgun (WGS) entry which is preliminary data.</text>
</comment>
<dbReference type="PANTHER" id="PTHR33594:SF1">
    <property type="entry name" value="HD_PDEASE DOMAIN-CONTAINING PROTEIN"/>
    <property type="match status" value="1"/>
</dbReference>
<reference evidence="3" key="1">
    <citation type="journal article" date="2019" name="Int. J. Syst. Evol. Microbiol.">
        <title>The Global Catalogue of Microorganisms (GCM) 10K type strain sequencing project: providing services to taxonomists for standard genome sequencing and annotation.</title>
        <authorList>
            <consortium name="The Broad Institute Genomics Platform"/>
            <consortium name="The Broad Institute Genome Sequencing Center for Infectious Disease"/>
            <person name="Wu L."/>
            <person name="Ma J."/>
        </authorList>
    </citation>
    <scope>NUCLEOTIDE SEQUENCE [LARGE SCALE GENOMIC DNA]</scope>
    <source>
        <strain evidence="3">JCM 31319</strain>
    </source>
</reference>
<dbReference type="PROSITE" id="PS51831">
    <property type="entry name" value="HD"/>
    <property type="match status" value="1"/>
</dbReference>
<evidence type="ECO:0000259" key="1">
    <source>
        <dbReference type="PROSITE" id="PS51831"/>
    </source>
</evidence>
<dbReference type="EMBL" id="JBHTLD010000312">
    <property type="protein sequence ID" value="MFD1188595.1"/>
    <property type="molecule type" value="Genomic_DNA"/>
</dbReference>
<dbReference type="CDD" id="cd00077">
    <property type="entry name" value="HDc"/>
    <property type="match status" value="1"/>
</dbReference>
<gene>
    <name evidence="2" type="ORF">ACFQ2O_20475</name>
</gene>
<proteinExistence type="predicted"/>
<accession>A0ABW3SVH9</accession>
<dbReference type="RefSeq" id="WP_377532477.1">
    <property type="nucleotide sequence ID" value="NZ_JBHTLD010000312.1"/>
</dbReference>
<dbReference type="InterPro" id="IPR003607">
    <property type="entry name" value="HD/PDEase_dom"/>
</dbReference>
<dbReference type="Gene3D" id="1.10.472.50">
    <property type="entry name" value="HD-domain/PDEase-like"/>
    <property type="match status" value="1"/>
</dbReference>
<evidence type="ECO:0000313" key="2">
    <source>
        <dbReference type="EMBL" id="MFD1188595.1"/>
    </source>
</evidence>
<dbReference type="Pfam" id="PF01966">
    <property type="entry name" value="HD"/>
    <property type="match status" value="1"/>
</dbReference>